<proteinExistence type="predicted"/>
<gene>
    <name evidence="1" type="ORF">SDC9_67705</name>
</gene>
<protein>
    <submittedName>
        <fullName evidence="1">Uncharacterized protein</fullName>
    </submittedName>
</protein>
<organism evidence="1">
    <name type="scientific">bioreactor metagenome</name>
    <dbReference type="NCBI Taxonomy" id="1076179"/>
    <lineage>
        <taxon>unclassified sequences</taxon>
        <taxon>metagenomes</taxon>
        <taxon>ecological metagenomes</taxon>
    </lineage>
</organism>
<dbReference type="AlphaFoldDB" id="A0A644Y033"/>
<evidence type="ECO:0000313" key="1">
    <source>
        <dbReference type="EMBL" id="MPM21261.1"/>
    </source>
</evidence>
<comment type="caution">
    <text evidence="1">The sequence shown here is derived from an EMBL/GenBank/DDBJ whole genome shotgun (WGS) entry which is preliminary data.</text>
</comment>
<accession>A0A644Y033</accession>
<dbReference type="EMBL" id="VSSQ01003554">
    <property type="protein sequence ID" value="MPM21261.1"/>
    <property type="molecule type" value="Genomic_DNA"/>
</dbReference>
<name>A0A644Y033_9ZZZZ</name>
<reference evidence="1" key="1">
    <citation type="submission" date="2019-08" db="EMBL/GenBank/DDBJ databases">
        <authorList>
            <person name="Kucharzyk K."/>
            <person name="Murdoch R.W."/>
            <person name="Higgins S."/>
            <person name="Loffler F."/>
        </authorList>
    </citation>
    <scope>NUCLEOTIDE SEQUENCE</scope>
</reference>
<sequence>MTNISAPSSAKAVGAVMYDAPLAQSSTIFSPLKSASMVSLRKSTYV</sequence>